<comment type="similarity">
    <text evidence="3">Belongs to the CTU2/NCS2 family.</text>
</comment>
<keyword evidence="5" id="KW-1185">Reference proteome</keyword>
<dbReference type="PANTHER" id="PTHR20882:SF14">
    <property type="entry name" value="CYTOPLASMIC TRNA 2-THIOLATION PROTEIN 2"/>
    <property type="match status" value="1"/>
</dbReference>
<name>A0ABR3GBM0_9PEZI</name>
<dbReference type="InterPro" id="IPR014729">
    <property type="entry name" value="Rossmann-like_a/b/a_fold"/>
</dbReference>
<dbReference type="Pfam" id="PF10288">
    <property type="entry name" value="CTU2"/>
    <property type="match status" value="1"/>
</dbReference>
<comment type="caution">
    <text evidence="4">The sequence shown here is derived from an EMBL/GenBank/DDBJ whole genome shotgun (WGS) entry which is preliminary data.</text>
</comment>
<gene>
    <name evidence="3 4" type="primary">CTU2</name>
    <name evidence="3" type="synonym">NCS2</name>
    <name evidence="4" type="ORF">Q9L58_007766</name>
</gene>
<evidence type="ECO:0000313" key="4">
    <source>
        <dbReference type="EMBL" id="KAL0633330.1"/>
    </source>
</evidence>
<dbReference type="Gene3D" id="3.40.50.620">
    <property type="entry name" value="HUPs"/>
    <property type="match status" value="1"/>
</dbReference>
<comment type="function">
    <text evidence="3">Plays a central role in 2-thiolation of mcm(5)S(2)U at tRNA wobble positions of tRNA(Lys), tRNA(Glu) and tRNA(Gln). May act by forming a heterodimer with NCS6 that ligates sulfur from thiocarboxylated URM1 onto the uridine of tRNAs at wobble position. Prior mcm(5) tRNA modification by the elongator complex is required for 2-thiolation. May also be involved in protein urmylation.</text>
</comment>
<evidence type="ECO:0000256" key="3">
    <source>
        <dbReference type="HAMAP-Rule" id="MF_03054"/>
    </source>
</evidence>
<evidence type="ECO:0000313" key="5">
    <source>
        <dbReference type="Proteomes" id="UP001447188"/>
    </source>
</evidence>
<dbReference type="PANTHER" id="PTHR20882">
    <property type="entry name" value="CYTOPLASMIC TRNA 2-THIOLATION PROTEIN 2"/>
    <property type="match status" value="1"/>
</dbReference>
<organism evidence="4 5">
    <name type="scientific">Discina gigas</name>
    <dbReference type="NCBI Taxonomy" id="1032678"/>
    <lineage>
        <taxon>Eukaryota</taxon>
        <taxon>Fungi</taxon>
        <taxon>Dikarya</taxon>
        <taxon>Ascomycota</taxon>
        <taxon>Pezizomycotina</taxon>
        <taxon>Pezizomycetes</taxon>
        <taxon>Pezizales</taxon>
        <taxon>Discinaceae</taxon>
        <taxon>Discina</taxon>
    </lineage>
</organism>
<comment type="pathway">
    <text evidence="3">tRNA modification; 5-methoxycarbonylmethyl-2-thiouridine-tRNA biosynthesis.</text>
</comment>
<keyword evidence="1 3" id="KW-0963">Cytoplasm</keyword>
<dbReference type="InterPro" id="IPR019407">
    <property type="entry name" value="CTU2"/>
</dbReference>
<dbReference type="EMBL" id="JBBBZM010000129">
    <property type="protein sequence ID" value="KAL0633330.1"/>
    <property type="molecule type" value="Genomic_DNA"/>
</dbReference>
<dbReference type="Proteomes" id="UP001447188">
    <property type="component" value="Unassembled WGS sequence"/>
</dbReference>
<dbReference type="HAMAP" id="MF_03054">
    <property type="entry name" value="CTU2"/>
    <property type="match status" value="1"/>
</dbReference>
<dbReference type="SUPFAM" id="SSF52402">
    <property type="entry name" value="Adenine nucleotide alpha hydrolases-like"/>
    <property type="match status" value="1"/>
</dbReference>
<protein>
    <recommendedName>
        <fullName evidence="3">Cytoplasmic tRNA 2-thiolation protein 2</fullName>
    </recommendedName>
</protein>
<reference evidence="4 5" key="1">
    <citation type="submission" date="2024-02" db="EMBL/GenBank/DDBJ databases">
        <title>Discinaceae phylogenomics.</title>
        <authorList>
            <person name="Dirks A.C."/>
            <person name="James T.Y."/>
        </authorList>
    </citation>
    <scope>NUCLEOTIDE SEQUENCE [LARGE SCALE GENOMIC DNA]</scope>
    <source>
        <strain evidence="4 5">ACD0624</strain>
    </source>
</reference>
<accession>A0ABR3GBM0</accession>
<proteinExistence type="inferred from homology"/>
<comment type="subcellular location">
    <subcellularLocation>
        <location evidence="3">Cytoplasm</location>
    </subcellularLocation>
</comment>
<evidence type="ECO:0000256" key="2">
    <source>
        <dbReference type="ARBA" id="ARBA00022694"/>
    </source>
</evidence>
<keyword evidence="2 3" id="KW-0819">tRNA processing</keyword>
<evidence type="ECO:0000256" key="1">
    <source>
        <dbReference type="ARBA" id="ARBA00022490"/>
    </source>
</evidence>
<sequence>MAATDPENGLRDRGEPAIQKCKRCRENTAVVVVRQENLCCECFDKYVRSKCIKRMETYRVRYPDTAPRTLLLPVSFGISSTTLLYLLCGQLARQSSQAGRTGFSLLIVHVDETCIDSSLPPRSHLDALRSRFPDAGHYTAVGIEDIYQFRNAAREVELAAGVDEEKAHGGFDAREAVRNLLGALASPTSRTDVLAVLRTRLVVEIAKREGCEGVLWGDTTTRLAEKTLGETAKGRGFSIPWRTADGDSPFGVKFHYPLRDLLKSELVNYVSLSLPASREPLLLLCAAYSAQPKHSAASAASGRNITIDELMTQYFESIETQYPSIVANVVRTAGKLQPLRGSADGGHCMICGLPGDGAGGDMTLSALTLNAGADEGEKPRNGNKRSDMCYGCARSTYGAASYDWPLEP</sequence>